<organism evidence="1 2">
    <name type="scientific">[Phormidium ambiguum] IAM M-71</name>
    <dbReference type="NCBI Taxonomy" id="454136"/>
    <lineage>
        <taxon>Bacteria</taxon>
        <taxon>Bacillati</taxon>
        <taxon>Cyanobacteriota</taxon>
        <taxon>Cyanophyceae</taxon>
        <taxon>Oscillatoriophycideae</taxon>
        <taxon>Aerosakkonematales</taxon>
        <taxon>Aerosakkonemataceae</taxon>
        <taxon>Floridanema</taxon>
    </lineage>
</organism>
<comment type="caution">
    <text evidence="1">The sequence shown here is derived from an EMBL/GenBank/DDBJ whole genome shotgun (WGS) entry which is preliminary data.</text>
</comment>
<evidence type="ECO:0000313" key="2">
    <source>
        <dbReference type="Proteomes" id="UP000185860"/>
    </source>
</evidence>
<evidence type="ECO:0008006" key="3">
    <source>
        <dbReference type="Google" id="ProtNLM"/>
    </source>
</evidence>
<dbReference type="STRING" id="454136.NIES2119_25900"/>
<dbReference type="EMBL" id="MRCE01000038">
    <property type="protein sequence ID" value="OKH32571.1"/>
    <property type="molecule type" value="Genomic_DNA"/>
</dbReference>
<sequence length="282" mass="31907">MELSEIKQGVEPPIDATALVVDLRNFTPSLNASQEDLNGVNTFCYFLFDFYQIILKCCLLAIPAPLRNNPPLQINSTGDGALIVYYNTWNFAYGFLAAILLDAYLSSFCREFNLKNSQNNLPEVSFGIGIESGKVSRIFAHNSINTTRPVIDTFIGYAINIASRAESISKTLFAANTIFSDATVEKVSQSLFQENYQDKRNQDAICKSDDERLIIHEKMNELNHKLCLAFIGRYNLQGVSQPMPLYRLSRYALKPGMKRFDTLIKKLVQSDSQHFKEIVNFL</sequence>
<name>A0A1U7I7Z2_9CYAN</name>
<evidence type="ECO:0000313" key="1">
    <source>
        <dbReference type="EMBL" id="OKH32571.1"/>
    </source>
</evidence>
<reference evidence="1 2" key="1">
    <citation type="submission" date="2016-11" db="EMBL/GenBank/DDBJ databases">
        <title>Draft Genome Sequences of Nine Cyanobacterial Strains from Diverse Habitats.</title>
        <authorList>
            <person name="Zhu T."/>
            <person name="Hou S."/>
            <person name="Lu X."/>
            <person name="Hess W.R."/>
        </authorList>
    </citation>
    <scope>NUCLEOTIDE SEQUENCE [LARGE SCALE GENOMIC DNA]</scope>
    <source>
        <strain evidence="1 2">IAM M-71</strain>
    </source>
</reference>
<dbReference type="Gene3D" id="3.30.70.1230">
    <property type="entry name" value="Nucleotide cyclase"/>
    <property type="match status" value="1"/>
</dbReference>
<dbReference type="AlphaFoldDB" id="A0A1U7I7Z2"/>
<gene>
    <name evidence="1" type="ORF">NIES2119_25900</name>
</gene>
<protein>
    <recommendedName>
        <fullName evidence="3">Guanylate cyclase domain-containing protein</fullName>
    </recommendedName>
</protein>
<dbReference type="InterPro" id="IPR029787">
    <property type="entry name" value="Nucleotide_cyclase"/>
</dbReference>
<accession>A0A1U7I7Z2</accession>
<dbReference type="OrthoDB" id="9801651at2"/>
<dbReference type="RefSeq" id="WP_073596375.1">
    <property type="nucleotide sequence ID" value="NZ_MRCE01000038.1"/>
</dbReference>
<dbReference type="SUPFAM" id="SSF55073">
    <property type="entry name" value="Nucleotide cyclase"/>
    <property type="match status" value="1"/>
</dbReference>
<dbReference type="Proteomes" id="UP000185860">
    <property type="component" value="Unassembled WGS sequence"/>
</dbReference>
<proteinExistence type="predicted"/>